<comment type="caution">
    <text evidence="2">The sequence shown here is derived from an EMBL/GenBank/DDBJ whole genome shotgun (WGS) entry which is preliminary data.</text>
</comment>
<dbReference type="AlphaFoldDB" id="A0A5N8VI97"/>
<accession>A0A5N8VI97</accession>
<protein>
    <submittedName>
        <fullName evidence="2">Uncharacterized protein</fullName>
    </submittedName>
</protein>
<reference evidence="2 3" key="1">
    <citation type="submission" date="2019-07" db="EMBL/GenBank/DDBJ databases">
        <title>New species of Amycolatopsis and Streptomyces.</title>
        <authorList>
            <person name="Duangmal K."/>
            <person name="Teo W.F.A."/>
            <person name="Lipun K."/>
        </authorList>
    </citation>
    <scope>NUCLEOTIDE SEQUENCE [LARGE SCALE GENOMIC DNA]</scope>
    <source>
        <strain evidence="2 3">NBRC 109810</strain>
    </source>
</reference>
<dbReference type="RefSeq" id="WP_152892500.1">
    <property type="nucleotide sequence ID" value="NZ_VJZD01000127.1"/>
</dbReference>
<proteinExistence type="predicted"/>
<evidence type="ECO:0000313" key="2">
    <source>
        <dbReference type="EMBL" id="MPY34769.1"/>
    </source>
</evidence>
<evidence type="ECO:0000313" key="3">
    <source>
        <dbReference type="Proteomes" id="UP000325849"/>
    </source>
</evidence>
<dbReference type="EMBL" id="VJZD01000127">
    <property type="protein sequence ID" value="MPY34769.1"/>
    <property type="molecule type" value="Genomic_DNA"/>
</dbReference>
<gene>
    <name evidence="2" type="ORF">FNH09_27095</name>
</gene>
<evidence type="ECO:0000256" key="1">
    <source>
        <dbReference type="SAM" id="MobiDB-lite"/>
    </source>
</evidence>
<organism evidence="2 3">
    <name type="scientific">Streptomyces adustus</name>
    <dbReference type="NCBI Taxonomy" id="1609272"/>
    <lineage>
        <taxon>Bacteria</taxon>
        <taxon>Bacillati</taxon>
        <taxon>Actinomycetota</taxon>
        <taxon>Actinomycetes</taxon>
        <taxon>Kitasatosporales</taxon>
        <taxon>Streptomycetaceae</taxon>
        <taxon>Streptomyces</taxon>
    </lineage>
</organism>
<name>A0A5N8VI97_9ACTN</name>
<dbReference type="OrthoDB" id="4263702at2"/>
<sequence>MDVAALILLGATGGVLRGLLDAYARFLDWQTDRRTHRQTGREGEPPRFAEYFDVGVEPLAAVLHSAMGAGAAVLFGTTGQISGAYAAIVVGMSAPGLLTQLSRIQSVHDALTAGQTAASGPAEPTAQPASLPQTLPLPQRAHSEGGTHVEPAARQGTNGRPVTAADNSTPTVSRSTTRRTEGDVQPLRQGRLASEGEST</sequence>
<keyword evidence="3" id="KW-1185">Reference proteome</keyword>
<dbReference type="Proteomes" id="UP000325849">
    <property type="component" value="Unassembled WGS sequence"/>
</dbReference>
<feature type="region of interest" description="Disordered" evidence="1">
    <location>
        <begin position="114"/>
        <end position="199"/>
    </location>
</feature>